<evidence type="ECO:0000256" key="2">
    <source>
        <dbReference type="SAM" id="Phobius"/>
    </source>
</evidence>
<dbReference type="PATRIC" id="fig|1502723.3.peg.4243"/>
<keyword evidence="2" id="KW-0472">Membrane</keyword>
<dbReference type="Proteomes" id="UP000032545">
    <property type="component" value="Unassembled WGS sequence"/>
</dbReference>
<proteinExistence type="predicted"/>
<keyword evidence="2" id="KW-1133">Transmembrane helix</keyword>
<gene>
    <name evidence="3" type="ORF">FF36_00988</name>
</gene>
<organism evidence="3 4">
    <name type="scientific">Frankia torreyi</name>
    <dbReference type="NCBI Taxonomy" id="1856"/>
    <lineage>
        <taxon>Bacteria</taxon>
        <taxon>Bacillati</taxon>
        <taxon>Actinomycetota</taxon>
        <taxon>Actinomycetes</taxon>
        <taxon>Frankiales</taxon>
        <taxon>Frankiaceae</taxon>
        <taxon>Frankia</taxon>
    </lineage>
</organism>
<dbReference type="Pfam" id="PF13196">
    <property type="entry name" value="DUF4012"/>
    <property type="match status" value="1"/>
</dbReference>
<dbReference type="AlphaFoldDB" id="A0A0D8BKT4"/>
<name>A0A0D8BKT4_9ACTN</name>
<evidence type="ECO:0000256" key="1">
    <source>
        <dbReference type="SAM" id="MobiDB-lite"/>
    </source>
</evidence>
<evidence type="ECO:0008006" key="5">
    <source>
        <dbReference type="Google" id="ProtNLM"/>
    </source>
</evidence>
<dbReference type="InterPro" id="IPR025101">
    <property type="entry name" value="DUF4012"/>
</dbReference>
<keyword evidence="4" id="KW-1185">Reference proteome</keyword>
<keyword evidence="2" id="KW-0812">Transmembrane</keyword>
<feature type="transmembrane region" description="Helical" evidence="2">
    <location>
        <begin position="31"/>
        <end position="52"/>
    </location>
</feature>
<sequence length="624" mass="65298">MAGEQTVAGASGGQPAGGTASSRRRGGRARWLIGGLAVAFALIAGLSGWVAVRGLMAHSQLDEARTRIATLQRQVLAGDIPADDELRAQVAGIAERARAARSLTGDPVWSAFGRLPWAGCPLRSAAALVRAVDTMAGAGLPSVADLGGDLNPDRLRHQMTINVSALAAARVPAERAAAALSALSAAAERTETCGWPGRVSGVEDARAEVIDRGRTLSGALDSVALAARIGPDMLGASERRRYLLIVQNPAESRATGGIIGGFGLLTADRGRLSLDGISGNGSLPGGPTQQTPATVLPGPFAARYASFWPDRVWANANLTPDYPTVGKLYSHLYRTGTGIDVDGTISVDPTTLSYLLAASRPAVLPDGQVVTSANLVDLVESKVYARIPTVPARDRFFAQVGQAVYAAVESGSGDTTKLLTAMSKAAKEGRLNLSSNHSDEQDVLSTTALGGALPTGSGPYLAVVTQNATASKLDYWLRRRTSYRVQRLPNGAGAVTIAVQLTNMAPDGLPEYVRKREDVRNFGGNPQAQNNLWLSVYTGRGSLFAGAHLDGQPLGLTSGSEDGLPIVSTYLTVDRGQTRTLELKVLEPQAGPALAVRPQPLPVPERLDVEGVPVTSPWSRRVKN</sequence>
<protein>
    <recommendedName>
        <fullName evidence="5">DUF4012 domain-containing protein</fullName>
    </recommendedName>
</protein>
<reference evidence="3 4" key="2">
    <citation type="journal article" date="2016" name="Genome Announc.">
        <title>Permanent Draft Genome Sequences for Two Variants of Frankia sp. Strain CpI1, the First Frankia Strain Isolated from Root Nodules of Comptonia peregrina.</title>
        <authorList>
            <person name="Oshone R."/>
            <person name="Hurst S.G.IV."/>
            <person name="Abebe-Akele F."/>
            <person name="Simpson S."/>
            <person name="Morris K."/>
            <person name="Thomas W.K."/>
            <person name="Tisa L.S."/>
        </authorList>
    </citation>
    <scope>NUCLEOTIDE SEQUENCE [LARGE SCALE GENOMIC DNA]</scope>
    <source>
        <strain evidence="4">CpI1-S</strain>
    </source>
</reference>
<comment type="caution">
    <text evidence="3">The sequence shown here is derived from an EMBL/GenBank/DDBJ whole genome shotgun (WGS) entry which is preliminary data.</text>
</comment>
<evidence type="ECO:0000313" key="4">
    <source>
        <dbReference type="Proteomes" id="UP000032545"/>
    </source>
</evidence>
<evidence type="ECO:0000313" key="3">
    <source>
        <dbReference type="EMBL" id="KJE24614.1"/>
    </source>
</evidence>
<accession>A0A0D8BKT4</accession>
<feature type="region of interest" description="Disordered" evidence="1">
    <location>
        <begin position="1"/>
        <end position="24"/>
    </location>
</feature>
<reference evidence="4" key="1">
    <citation type="submission" date="2015-02" db="EMBL/GenBank/DDBJ databases">
        <title>Draft Genome of Frankia sp. CpI1-S.</title>
        <authorList>
            <person name="Oshone R.T."/>
            <person name="Ngom M."/>
            <person name="Ghodhbane-Gtari F."/>
            <person name="Gtari M."/>
            <person name="Morris K."/>
            <person name="Thomas K."/>
            <person name="Sen A."/>
            <person name="Tisa L.S."/>
        </authorList>
    </citation>
    <scope>NUCLEOTIDE SEQUENCE [LARGE SCALE GENOMIC DNA]</scope>
    <source>
        <strain evidence="4">CpI1-S</strain>
    </source>
</reference>
<dbReference type="EMBL" id="JYFN01000005">
    <property type="protein sequence ID" value="KJE24614.1"/>
    <property type="molecule type" value="Genomic_DNA"/>
</dbReference>